<dbReference type="AlphaFoldDB" id="A0A6G1Q9H0"/>
<name>A0A6G1Q9H0_CHAAH</name>
<protein>
    <submittedName>
        <fullName evidence="1">Uncharacterized protein</fullName>
    </submittedName>
</protein>
<dbReference type="EMBL" id="CM015725">
    <property type="protein sequence ID" value="KAF3698918.1"/>
    <property type="molecule type" value="Genomic_DNA"/>
</dbReference>
<dbReference type="Proteomes" id="UP000503349">
    <property type="component" value="Chromosome 14"/>
</dbReference>
<evidence type="ECO:0000313" key="2">
    <source>
        <dbReference type="Proteomes" id="UP000503349"/>
    </source>
</evidence>
<reference evidence="2" key="2">
    <citation type="submission" date="2019-02" db="EMBL/GenBank/DDBJ databases">
        <title>Opniocepnalus argus Var Kimnra genome.</title>
        <authorList>
            <person name="Zhou C."/>
            <person name="Xiao S."/>
        </authorList>
    </citation>
    <scope>NUCLEOTIDE SEQUENCE [LARGE SCALE GENOMIC DNA]</scope>
</reference>
<gene>
    <name evidence="1" type="ORF">EXN66_Car014605</name>
</gene>
<evidence type="ECO:0000313" key="1">
    <source>
        <dbReference type="EMBL" id="KAF3698918.1"/>
    </source>
</evidence>
<organism evidence="1 2">
    <name type="scientific">Channa argus</name>
    <name type="common">Northern snakehead</name>
    <name type="synonym">Ophicephalus argus</name>
    <dbReference type="NCBI Taxonomy" id="215402"/>
    <lineage>
        <taxon>Eukaryota</taxon>
        <taxon>Metazoa</taxon>
        <taxon>Chordata</taxon>
        <taxon>Craniata</taxon>
        <taxon>Vertebrata</taxon>
        <taxon>Euteleostomi</taxon>
        <taxon>Actinopterygii</taxon>
        <taxon>Neopterygii</taxon>
        <taxon>Teleostei</taxon>
        <taxon>Neoteleostei</taxon>
        <taxon>Acanthomorphata</taxon>
        <taxon>Anabantaria</taxon>
        <taxon>Anabantiformes</taxon>
        <taxon>Channoidei</taxon>
        <taxon>Channidae</taxon>
        <taxon>Channa</taxon>
    </lineage>
</organism>
<accession>A0A6G1Q9H0</accession>
<reference evidence="1 2" key="1">
    <citation type="submission" date="2019-02" db="EMBL/GenBank/DDBJ databases">
        <title>Opniocepnalus argus genome.</title>
        <authorList>
            <person name="Zhou C."/>
            <person name="Xiao S."/>
        </authorList>
    </citation>
    <scope>NUCLEOTIDE SEQUENCE [LARGE SCALE GENOMIC DNA]</scope>
    <source>
        <strain evidence="1">OARG1902GOOAL</strain>
        <tissue evidence="1">Muscle</tissue>
    </source>
</reference>
<proteinExistence type="predicted"/>
<sequence>MLKEIQKNPRAASQTLQVSLTMLNVKVQDSTFTRRLNKYSLELPGENLFCLKRT</sequence>
<keyword evidence="2" id="KW-1185">Reference proteome</keyword>